<dbReference type="Pfam" id="PF12937">
    <property type="entry name" value="F-box-like"/>
    <property type="match status" value="1"/>
</dbReference>
<evidence type="ECO:0000256" key="1">
    <source>
        <dbReference type="SAM" id="Coils"/>
    </source>
</evidence>
<dbReference type="Proteomes" id="UP000825890">
    <property type="component" value="Unassembled WGS sequence"/>
</dbReference>
<evidence type="ECO:0000259" key="2">
    <source>
        <dbReference type="PROSITE" id="PS50181"/>
    </source>
</evidence>
<reference evidence="3 4" key="1">
    <citation type="submission" date="2021-01" db="EMBL/GenBank/DDBJ databases">
        <title>Cercospora kikuchii MAFF 305040 whole genome shotgun sequence.</title>
        <authorList>
            <person name="Kashiwa T."/>
            <person name="Suzuki T."/>
        </authorList>
    </citation>
    <scope>NUCLEOTIDE SEQUENCE [LARGE SCALE GENOMIC DNA]</scope>
    <source>
        <strain evidence="3 4">MAFF 305040</strain>
    </source>
</reference>
<feature type="coiled-coil region" evidence="1">
    <location>
        <begin position="419"/>
        <end position="446"/>
    </location>
</feature>
<gene>
    <name evidence="3" type="ORF">CKM354_001082400</name>
</gene>
<evidence type="ECO:0000313" key="4">
    <source>
        <dbReference type="Proteomes" id="UP000825890"/>
    </source>
</evidence>
<protein>
    <recommendedName>
        <fullName evidence="2">F-box domain-containing protein</fullName>
    </recommendedName>
</protein>
<dbReference type="PROSITE" id="PS50181">
    <property type="entry name" value="FBOX"/>
    <property type="match status" value="1"/>
</dbReference>
<dbReference type="PANTHER" id="PTHR38790:SF4">
    <property type="entry name" value="2EXR DOMAIN-CONTAINING PROTEIN"/>
    <property type="match status" value="1"/>
</dbReference>
<dbReference type="RefSeq" id="XP_044662226.1">
    <property type="nucleotide sequence ID" value="XM_044806291.1"/>
</dbReference>
<keyword evidence="1" id="KW-0175">Coiled coil</keyword>
<sequence>MASYLDDRLRCLKGTPAMRPEEANVNSEDANPQLSALFFRLPLAIRIKIYGYVFGSGNIHIVSRECTSADSWMPCYSGLTDRHAGVDDRGRTIIKKAREYRKSSYSICINNDWERVYGLSKRYGLSPQEIDDDSMHYSWLGGYWEDHEERHVRCLRPLHDFQPGEFVLLCEYGEYLRTRPLNEHIREECDKCQEVLARHQEHAGPTKPDGAAKLHHETSLHLQLFQVCRKIYVEAFKIPYEQYIFDFTSCYAAKQFAGRVLTQRQVESVHSIHLHHLDGFDDLLMLQNSFPLLKRLRVSSHRSLFFADAKTPDVVPFFDNNALEEAEVLRNDIYHSAPQHGSQEQSDFVEQLLICKSISAARALVKNRRNTSKEFGSRIRWLTGTPVIEQNRGPRPSESVVTSKVPVLRHARNIVNGFRSEHEIEIERLKAELADARHEISELKGANERRTLEVMVDAGTPGPSPVSALPAELLTRIFSFLSTRADIASYRLVCRGFREHSSPFLITEVVYAARVETIARLFDIMEHPYFSKHVTSLLYDASFYDEEKVQNPAVYAELVRNSEETFSDDDISSMEDAYIDLWCRMKENMPARIRHMMPTPDIEVILGDAFMGDRDPQAFYYQGLYQYSLAWEAQCYIHESNLAKFLFELIFCKLPKLRHVRMGDWRNLARADETVDSLRFRLFGNMLAPTVRGIETEWETPWSDFVFILEMCCCRSRGELQSISIGGHPYCSYSEMHSNFDGIFGYRPAVAFDTNFELLLSDDDPFEKLASLKSLQLPLHIMQGRIAGESPTEFTKYCRHDTFVGPLLRACSNRLTCLELTCEDGGLLASALNSEIMDLDPIAIQRGAAFLANVLFPVRFTALKHLELRGWSFTQHGIKTFLITMRGTLRKLLLLDNLFLGNSQRLAEWAGENLLLDGVQIVNYEHHRDGRPYARDLEDTWLAGRPNLLTPRQLGEDRRNFMVESAVFGKASRDDWEADIFGSNHPATFDSIEPV</sequence>
<organism evidence="3 4">
    <name type="scientific">Cercospora kikuchii</name>
    <dbReference type="NCBI Taxonomy" id="84275"/>
    <lineage>
        <taxon>Eukaryota</taxon>
        <taxon>Fungi</taxon>
        <taxon>Dikarya</taxon>
        <taxon>Ascomycota</taxon>
        <taxon>Pezizomycotina</taxon>
        <taxon>Dothideomycetes</taxon>
        <taxon>Dothideomycetidae</taxon>
        <taxon>Mycosphaerellales</taxon>
        <taxon>Mycosphaerellaceae</taxon>
        <taxon>Cercospora</taxon>
    </lineage>
</organism>
<dbReference type="AlphaFoldDB" id="A0A9P3CNE0"/>
<dbReference type="PANTHER" id="PTHR38790">
    <property type="entry name" value="2EXR DOMAIN-CONTAINING PROTEIN-RELATED"/>
    <property type="match status" value="1"/>
</dbReference>
<proteinExistence type="predicted"/>
<dbReference type="EMBL" id="BOLY01000007">
    <property type="protein sequence ID" value="GIZ47739.1"/>
    <property type="molecule type" value="Genomic_DNA"/>
</dbReference>
<dbReference type="SUPFAM" id="SSF81383">
    <property type="entry name" value="F-box domain"/>
    <property type="match status" value="1"/>
</dbReference>
<dbReference type="OrthoDB" id="3648838at2759"/>
<comment type="caution">
    <text evidence="3">The sequence shown here is derived from an EMBL/GenBank/DDBJ whole genome shotgun (WGS) entry which is preliminary data.</text>
</comment>
<accession>A0A9P3CNE0</accession>
<feature type="domain" description="F-box" evidence="2">
    <location>
        <begin position="463"/>
        <end position="499"/>
    </location>
</feature>
<dbReference type="InterPro" id="IPR001810">
    <property type="entry name" value="F-box_dom"/>
</dbReference>
<dbReference type="InterPro" id="IPR036047">
    <property type="entry name" value="F-box-like_dom_sf"/>
</dbReference>
<name>A0A9P3CNE0_9PEZI</name>
<evidence type="ECO:0000313" key="3">
    <source>
        <dbReference type="EMBL" id="GIZ47739.1"/>
    </source>
</evidence>
<dbReference type="Gene3D" id="1.20.1280.50">
    <property type="match status" value="1"/>
</dbReference>
<keyword evidence="4" id="KW-1185">Reference proteome</keyword>
<dbReference type="GeneID" id="68296399"/>